<feature type="transmembrane region" description="Helical" evidence="7">
    <location>
        <begin position="272"/>
        <end position="296"/>
    </location>
</feature>
<keyword evidence="4 7" id="KW-1133">Transmembrane helix</keyword>
<dbReference type="InterPro" id="IPR057089">
    <property type="entry name" value="C2_TIP"/>
</dbReference>
<dbReference type="AlphaFoldDB" id="A0A8H2WA37"/>
<evidence type="ECO:0000256" key="6">
    <source>
        <dbReference type="ARBA" id="ARBA00023180"/>
    </source>
</evidence>
<dbReference type="Pfam" id="PF23122">
    <property type="entry name" value="C2_ITFG1"/>
    <property type="match status" value="1"/>
</dbReference>
<sequence>SHDPPLPIPLHIGDANLDGFPDILAVAVGEAAVDRVPVLLFSVPGKDGPSTSAKTLDSRAPGFNPHMQQLFGFAGNASIATSGTHHRRFFKSAKHGAEVLAEITDARGVAFVDLDEDGTLDILVQRNGAQTGSRIAFIQNNFFQDAFFLKAIVLNGACPSGICETSSGKYKPFGSTNPGASFKYTVLDTRGERSAAFGTQLPQTGYQALHTPYAFIGLGRTNNYIESLTAGSTSPQSSTTLEGVIPNSKLVLNPNPDGNDWRRELFLRPGQWLWWVLFTLVGATVILFIVVVVLHINEKREDERERKKALHHINFDAL</sequence>
<organism evidence="9 10">
    <name type="scientific">Rhizoctonia solani</name>
    <dbReference type="NCBI Taxonomy" id="456999"/>
    <lineage>
        <taxon>Eukaryota</taxon>
        <taxon>Fungi</taxon>
        <taxon>Dikarya</taxon>
        <taxon>Basidiomycota</taxon>
        <taxon>Agaricomycotina</taxon>
        <taxon>Agaricomycetes</taxon>
        <taxon>Cantharellales</taxon>
        <taxon>Ceratobasidiaceae</taxon>
        <taxon>Rhizoctonia</taxon>
    </lineage>
</organism>
<keyword evidence="6" id="KW-0325">Glycoprotein</keyword>
<evidence type="ECO:0000256" key="5">
    <source>
        <dbReference type="ARBA" id="ARBA00023136"/>
    </source>
</evidence>
<evidence type="ECO:0000313" key="9">
    <source>
        <dbReference type="EMBL" id="CAE6344836.1"/>
    </source>
</evidence>
<evidence type="ECO:0000313" key="10">
    <source>
        <dbReference type="Proteomes" id="UP000663826"/>
    </source>
</evidence>
<dbReference type="SUPFAM" id="SSF69318">
    <property type="entry name" value="Integrin alpha N-terminal domain"/>
    <property type="match status" value="1"/>
</dbReference>
<feature type="non-terminal residue" evidence="9">
    <location>
        <position position="1"/>
    </location>
</feature>
<dbReference type="PANTHER" id="PTHR13412">
    <property type="entry name" value="T-CELL IMMUNOMODULATORY PROTEIN HOMOLOG"/>
    <property type="match status" value="1"/>
</dbReference>
<proteinExistence type="inferred from homology"/>
<dbReference type="Proteomes" id="UP000663826">
    <property type="component" value="Unassembled WGS sequence"/>
</dbReference>
<evidence type="ECO:0000256" key="7">
    <source>
        <dbReference type="SAM" id="Phobius"/>
    </source>
</evidence>
<comment type="subcellular location">
    <subcellularLocation>
        <location evidence="1">Membrane</location>
        <topology evidence="1">Single-pass type I membrane protein</topology>
    </subcellularLocation>
</comment>
<keyword evidence="5 7" id="KW-0472">Membrane</keyword>
<accession>A0A8H2WA37</accession>
<evidence type="ECO:0000259" key="8">
    <source>
        <dbReference type="Pfam" id="PF23122"/>
    </source>
</evidence>
<dbReference type="EMBL" id="CAJMWQ010000200">
    <property type="protein sequence ID" value="CAE6344836.1"/>
    <property type="molecule type" value="Genomic_DNA"/>
</dbReference>
<evidence type="ECO:0000256" key="2">
    <source>
        <dbReference type="ARBA" id="ARBA00006496"/>
    </source>
</evidence>
<protein>
    <recommendedName>
        <fullName evidence="8">T-cell immunomodulatory protein TIP C2 domain-containing protein</fullName>
    </recommendedName>
</protein>
<evidence type="ECO:0000256" key="3">
    <source>
        <dbReference type="ARBA" id="ARBA00022692"/>
    </source>
</evidence>
<evidence type="ECO:0000256" key="4">
    <source>
        <dbReference type="ARBA" id="ARBA00022989"/>
    </source>
</evidence>
<comment type="similarity">
    <text evidence="2">Belongs to the TIP family.</text>
</comment>
<gene>
    <name evidence="9" type="ORF">RDB_LOCUS4624</name>
</gene>
<name>A0A8H2WA37_9AGAM</name>
<feature type="domain" description="T-cell immunomodulatory protein TIP C2" evidence="8">
    <location>
        <begin position="172"/>
        <end position="266"/>
    </location>
</feature>
<dbReference type="GO" id="GO:0005886">
    <property type="term" value="C:plasma membrane"/>
    <property type="evidence" value="ECO:0007669"/>
    <property type="project" value="TreeGrafter"/>
</dbReference>
<keyword evidence="3 7" id="KW-0812">Transmembrane</keyword>
<evidence type="ECO:0000256" key="1">
    <source>
        <dbReference type="ARBA" id="ARBA00004479"/>
    </source>
</evidence>
<comment type="caution">
    <text evidence="9">The sequence shown here is derived from an EMBL/GenBank/DDBJ whole genome shotgun (WGS) entry which is preliminary data.</text>
</comment>
<dbReference type="PANTHER" id="PTHR13412:SF0">
    <property type="entry name" value="T-CELL IMMUNOMODULATORY PROTEIN"/>
    <property type="match status" value="1"/>
</dbReference>
<dbReference type="InterPro" id="IPR028994">
    <property type="entry name" value="Integrin_alpha_N"/>
</dbReference>
<dbReference type="InterPro" id="IPR024881">
    <property type="entry name" value="Tip"/>
</dbReference>
<reference evidence="9" key="1">
    <citation type="submission" date="2021-01" db="EMBL/GenBank/DDBJ databases">
        <authorList>
            <person name="Kaushik A."/>
        </authorList>
    </citation>
    <scope>NUCLEOTIDE SEQUENCE</scope>
    <source>
        <strain evidence="9">AG1-1B</strain>
    </source>
</reference>